<feature type="domain" description="Protein kinase" evidence="4">
    <location>
        <begin position="1"/>
        <end position="237"/>
    </location>
</feature>
<evidence type="ECO:0000256" key="1">
    <source>
        <dbReference type="ARBA" id="ARBA00022527"/>
    </source>
</evidence>
<dbReference type="InParanoid" id="J4ICJ3"/>
<dbReference type="GeneID" id="24101411"/>
<dbReference type="GO" id="GO:0005524">
    <property type="term" value="F:ATP binding"/>
    <property type="evidence" value="ECO:0007669"/>
    <property type="project" value="UniProtKB-KW"/>
</dbReference>
<keyword evidence="1" id="KW-0808">Transferase</keyword>
<dbReference type="InterPro" id="IPR050117">
    <property type="entry name" value="MAPK"/>
</dbReference>
<keyword evidence="3" id="KW-0067">ATP-binding</keyword>
<evidence type="ECO:0000256" key="3">
    <source>
        <dbReference type="ARBA" id="ARBA00022840"/>
    </source>
</evidence>
<evidence type="ECO:0000313" key="6">
    <source>
        <dbReference type="Proteomes" id="UP000006352"/>
    </source>
</evidence>
<dbReference type="EMBL" id="HE797369">
    <property type="protein sequence ID" value="CCM06511.1"/>
    <property type="molecule type" value="Genomic_DNA"/>
</dbReference>
<dbReference type="HOGENOM" id="CLU_000288_81_1_1"/>
<keyword evidence="1" id="KW-0418">Kinase</keyword>
<dbReference type="Proteomes" id="UP000006352">
    <property type="component" value="Unassembled WGS sequence"/>
</dbReference>
<sequence length="245" mass="28280">MAQNLTSHRRIFPGHQLPEECVKSILIRVLYALDFLHSKAKVIHTDLHPKNILVASGDKTIFSDLERDEMEHPSARKVDGDRVIYESRELGVPKKLNFGQPMICDFGEARNGADSYDALIQPFLYRAPKWFYRCLGRTKWTWSVGMMAWHLMEGDPLFDTTDADGKNSSVQHVAEMCALLGPPPGEFLRRSPIMFACFDENYNLKTETDFFAFMRKILQWVPEDRQSAKELLSDPWLRSGVRSRR</sequence>
<dbReference type="Gene3D" id="1.10.510.10">
    <property type="entry name" value="Transferase(Phosphotransferase) domain 1"/>
    <property type="match status" value="1"/>
</dbReference>
<proteinExistence type="predicted"/>
<keyword evidence="1" id="KW-0723">Serine/threonine-protein kinase</keyword>
<dbReference type="Pfam" id="PF00069">
    <property type="entry name" value="Pkinase"/>
    <property type="match status" value="1"/>
</dbReference>
<dbReference type="SUPFAM" id="SSF56112">
    <property type="entry name" value="Protein kinase-like (PK-like)"/>
    <property type="match status" value="1"/>
</dbReference>
<protein>
    <recommendedName>
        <fullName evidence="4">Protein kinase domain-containing protein</fullName>
    </recommendedName>
</protein>
<dbReference type="RefSeq" id="XP_012185794.1">
    <property type="nucleotide sequence ID" value="XM_012330404.1"/>
</dbReference>
<accession>J4ICJ3</accession>
<keyword evidence="6" id="KW-1185">Reference proteome</keyword>
<evidence type="ECO:0000313" key="5">
    <source>
        <dbReference type="EMBL" id="CCM06511.1"/>
    </source>
</evidence>
<reference evidence="5 6" key="1">
    <citation type="journal article" date="2012" name="Appl. Environ. Microbiol.">
        <title>Short-read sequencing for genomic analysis of the brown rot fungus Fibroporia radiculosa.</title>
        <authorList>
            <person name="Tang J.D."/>
            <person name="Perkins A.D."/>
            <person name="Sonstegard T.S."/>
            <person name="Schroeder S.G."/>
            <person name="Burgess S.C."/>
            <person name="Diehl S.V."/>
        </authorList>
    </citation>
    <scope>NUCLEOTIDE SEQUENCE [LARGE SCALE GENOMIC DNA]</scope>
    <source>
        <strain evidence="5 6">TFFH 294</strain>
    </source>
</reference>
<keyword evidence="2" id="KW-0547">Nucleotide-binding</keyword>
<evidence type="ECO:0000256" key="2">
    <source>
        <dbReference type="ARBA" id="ARBA00022741"/>
    </source>
</evidence>
<organism evidence="5 6">
    <name type="scientific">Fibroporia radiculosa</name>
    <dbReference type="NCBI Taxonomy" id="599839"/>
    <lineage>
        <taxon>Eukaryota</taxon>
        <taxon>Fungi</taxon>
        <taxon>Dikarya</taxon>
        <taxon>Basidiomycota</taxon>
        <taxon>Agaricomycotina</taxon>
        <taxon>Agaricomycetes</taxon>
        <taxon>Polyporales</taxon>
        <taxon>Fibroporiaceae</taxon>
        <taxon>Fibroporia</taxon>
    </lineage>
</organism>
<dbReference type="GO" id="GO:0004674">
    <property type="term" value="F:protein serine/threonine kinase activity"/>
    <property type="evidence" value="ECO:0007669"/>
    <property type="project" value="UniProtKB-KW"/>
</dbReference>
<dbReference type="SMART" id="SM00220">
    <property type="entry name" value="S_TKc"/>
    <property type="match status" value="1"/>
</dbReference>
<evidence type="ECO:0000259" key="4">
    <source>
        <dbReference type="PROSITE" id="PS50011"/>
    </source>
</evidence>
<dbReference type="InterPro" id="IPR000719">
    <property type="entry name" value="Prot_kinase_dom"/>
</dbReference>
<dbReference type="OrthoDB" id="5979581at2759"/>
<name>J4ICJ3_9APHY</name>
<dbReference type="AlphaFoldDB" id="J4ICJ3"/>
<dbReference type="STRING" id="599839.J4ICJ3"/>
<gene>
    <name evidence="5" type="ORF">FIBRA_08782</name>
</gene>
<dbReference type="InterPro" id="IPR011009">
    <property type="entry name" value="Kinase-like_dom_sf"/>
</dbReference>
<dbReference type="PROSITE" id="PS50011">
    <property type="entry name" value="PROTEIN_KINASE_DOM"/>
    <property type="match status" value="1"/>
</dbReference>
<dbReference type="PANTHER" id="PTHR24055">
    <property type="entry name" value="MITOGEN-ACTIVATED PROTEIN KINASE"/>
    <property type="match status" value="1"/>
</dbReference>